<protein>
    <submittedName>
        <fullName evidence="6">Murein hydrolase effector protein</fullName>
    </submittedName>
</protein>
<dbReference type="PANTHER" id="PTHR30249">
    <property type="entry name" value="PUTATIVE SEROTONIN TRANSPORTER"/>
    <property type="match status" value="1"/>
</dbReference>
<feature type="transmembrane region" description="Helical" evidence="5">
    <location>
        <begin position="6"/>
        <end position="21"/>
    </location>
</feature>
<feature type="transmembrane region" description="Helical" evidence="5">
    <location>
        <begin position="33"/>
        <end position="54"/>
    </location>
</feature>
<dbReference type="GO" id="GO:0016020">
    <property type="term" value="C:membrane"/>
    <property type="evidence" value="ECO:0007669"/>
    <property type="project" value="UniProtKB-SubCell"/>
</dbReference>
<evidence type="ECO:0000313" key="7">
    <source>
        <dbReference type="Proteomes" id="UP000197424"/>
    </source>
</evidence>
<accession>A0A248LGC9</accession>
<dbReference type="InterPro" id="IPR007300">
    <property type="entry name" value="CidB/LrgB"/>
</dbReference>
<proteinExistence type="predicted"/>
<evidence type="ECO:0000256" key="4">
    <source>
        <dbReference type="ARBA" id="ARBA00023136"/>
    </source>
</evidence>
<name>A0A248LGC9_9NEIS</name>
<reference evidence="7" key="1">
    <citation type="submission" date="2017-06" db="EMBL/GenBank/DDBJ databases">
        <title>Whole genome sequence of Laribacter hongkongensis LHGZ1.</title>
        <authorList>
            <person name="Chen D."/>
            <person name="Wu H."/>
            <person name="Chen J."/>
        </authorList>
    </citation>
    <scope>NUCLEOTIDE SEQUENCE [LARGE SCALE GENOMIC DNA]</scope>
    <source>
        <strain evidence="7">LHGZ1</strain>
    </source>
</reference>
<feature type="transmembrane region" description="Helical" evidence="5">
    <location>
        <begin position="60"/>
        <end position="79"/>
    </location>
</feature>
<dbReference type="Pfam" id="PF04172">
    <property type="entry name" value="LrgB"/>
    <property type="match status" value="1"/>
</dbReference>
<sequence>MSALDFGVLSVLLTLGFYFLNKRLYRCYPKVWLAPLVLTPLALLAVVISVQIPYADYAGSTHWLVWLLGPATLAFALPLYEYRQLMRRHVLSLTVGTLVAVTTGVGGSVLLARWLDLPVLLQKSLMARSITTPFALAAAHSIGGSADLTGLFVILTGVTGMLLGRAVLGCLPVRSAIARGAAFGGASHAAGTARAREIGETEGVVSSLVMMIGGALTVLVAPLVAGWLW</sequence>
<organism evidence="6 7">
    <name type="scientific">Laribacter hongkongensis</name>
    <dbReference type="NCBI Taxonomy" id="168471"/>
    <lineage>
        <taxon>Bacteria</taxon>
        <taxon>Pseudomonadati</taxon>
        <taxon>Pseudomonadota</taxon>
        <taxon>Betaproteobacteria</taxon>
        <taxon>Neisseriales</taxon>
        <taxon>Aquaspirillaceae</taxon>
        <taxon>Laribacter</taxon>
    </lineage>
</organism>
<feature type="transmembrane region" description="Helical" evidence="5">
    <location>
        <begin position="204"/>
        <end position="228"/>
    </location>
</feature>
<evidence type="ECO:0000313" key="6">
    <source>
        <dbReference type="EMBL" id="ASJ23561.1"/>
    </source>
</evidence>
<evidence type="ECO:0000256" key="5">
    <source>
        <dbReference type="SAM" id="Phobius"/>
    </source>
</evidence>
<evidence type="ECO:0000256" key="2">
    <source>
        <dbReference type="ARBA" id="ARBA00022692"/>
    </source>
</evidence>
<dbReference type="EMBL" id="CP022115">
    <property type="protein sequence ID" value="ASJ23561.1"/>
    <property type="molecule type" value="Genomic_DNA"/>
</dbReference>
<evidence type="ECO:0000256" key="1">
    <source>
        <dbReference type="ARBA" id="ARBA00004141"/>
    </source>
</evidence>
<gene>
    <name evidence="6" type="ORF">LHGZ1_0730</name>
</gene>
<dbReference type="PANTHER" id="PTHR30249:SF16">
    <property type="entry name" value="INNER MEMBRANE PROTEIN"/>
    <property type="match status" value="1"/>
</dbReference>
<comment type="subcellular location">
    <subcellularLocation>
        <location evidence="1">Membrane</location>
        <topology evidence="1">Multi-pass membrane protein</topology>
    </subcellularLocation>
</comment>
<evidence type="ECO:0000256" key="3">
    <source>
        <dbReference type="ARBA" id="ARBA00022989"/>
    </source>
</evidence>
<keyword evidence="6" id="KW-0378">Hydrolase</keyword>
<keyword evidence="4 5" id="KW-0472">Membrane</keyword>
<dbReference type="AlphaFoldDB" id="A0A248LGC9"/>
<dbReference type="Proteomes" id="UP000197424">
    <property type="component" value="Chromosome"/>
</dbReference>
<feature type="transmembrane region" description="Helical" evidence="5">
    <location>
        <begin position="91"/>
        <end position="114"/>
    </location>
</feature>
<keyword evidence="3 5" id="KW-1133">Transmembrane helix</keyword>
<keyword evidence="2 5" id="KW-0812">Transmembrane</keyword>
<dbReference type="RefSeq" id="WP_088860166.1">
    <property type="nucleotide sequence ID" value="NZ_CP022115.1"/>
</dbReference>
<dbReference type="OrthoDB" id="9811701at2"/>
<dbReference type="GO" id="GO:0016787">
    <property type="term" value="F:hydrolase activity"/>
    <property type="evidence" value="ECO:0007669"/>
    <property type="project" value="UniProtKB-KW"/>
</dbReference>